<proteinExistence type="predicted"/>
<evidence type="ECO:0000313" key="5">
    <source>
        <dbReference type="Proteomes" id="UP001152467"/>
    </source>
</evidence>
<evidence type="ECO:0000313" key="3">
    <source>
        <dbReference type="EMBL" id="CAH9053772.1"/>
    </source>
</evidence>
<dbReference type="Proteomes" id="UP001152467">
    <property type="component" value="Unassembled WGS sequence"/>
</dbReference>
<reference evidence="3 6" key="1">
    <citation type="submission" date="2022-07" db="EMBL/GenBank/DDBJ databases">
        <authorList>
            <person name="Criscuolo A."/>
        </authorList>
    </citation>
    <scope>NUCLEOTIDE SEQUENCE</scope>
    <source>
        <strain evidence="6">CIP 111951</strain>
        <strain evidence="3">CIP111854</strain>
        <strain evidence="4">CIP111951</strain>
    </source>
</reference>
<accession>A0A9W4QUF9</accession>
<dbReference type="InterPro" id="IPR013378">
    <property type="entry name" value="InlB-like_B-rpt"/>
</dbReference>
<dbReference type="GO" id="GO:0030313">
    <property type="term" value="C:cell envelope"/>
    <property type="evidence" value="ECO:0007669"/>
    <property type="project" value="UniProtKB-SubCell"/>
</dbReference>
<dbReference type="EMBL" id="CAMAPD010000011">
    <property type="protein sequence ID" value="CAH9061061.1"/>
    <property type="molecule type" value="Genomic_DNA"/>
</dbReference>
<evidence type="ECO:0008006" key="7">
    <source>
        <dbReference type="Google" id="ProtNLM"/>
    </source>
</evidence>
<dbReference type="InterPro" id="IPR042229">
    <property type="entry name" value="Listeria/Bacterioides_rpt_sf"/>
</dbReference>
<evidence type="ECO:0000313" key="6">
    <source>
        <dbReference type="Proteomes" id="UP001152485"/>
    </source>
</evidence>
<name>A0A9W4QUF9_9GAMM</name>
<dbReference type="Pfam" id="PF09479">
    <property type="entry name" value="Flg_new"/>
    <property type="match status" value="5"/>
</dbReference>
<gene>
    <name evidence="3" type="ORF">PSECIP111854_01236</name>
    <name evidence="4" type="ORF">PSECIP111951_02408</name>
</gene>
<evidence type="ECO:0000256" key="2">
    <source>
        <dbReference type="SAM" id="SignalP"/>
    </source>
</evidence>
<dbReference type="RefSeq" id="WP_261593621.1">
    <property type="nucleotide sequence ID" value="NZ_CAMAPC010000003.1"/>
</dbReference>
<comment type="caution">
    <text evidence="3">The sequence shown here is derived from an EMBL/GenBank/DDBJ whole genome shotgun (WGS) entry which is preliminary data.</text>
</comment>
<evidence type="ECO:0000313" key="4">
    <source>
        <dbReference type="EMBL" id="CAH9061061.1"/>
    </source>
</evidence>
<protein>
    <recommendedName>
        <fullName evidence="7">Cell wall-binding protein</fullName>
    </recommendedName>
</protein>
<comment type="subcellular location">
    <subcellularLocation>
        <location evidence="1">Cell envelope</location>
    </subcellularLocation>
</comment>
<sequence>MKNFCKWFCLVMQCTITLFVLPVHATNTDNNLCQLNDRQLHERLDLVAHYGQAHLNDALNYFKSQCYLAKPKFSRQLLADSIEQPQLKITDFKLSHSSLNLDSGNKNITVTLKAYDENGIKTATVLILPPDNSDSLQKKRVTLDDWQSTAEDNVYQASASISFETQTDVSGQWRAGVWWIRSINDKMRSANHQQLKAMGFNPYLIIVNSTQIDVKAPKIKAFSLSKQEVNVDQGQQTINATIQLFDDTGVHSVFMSLEPPKEYSYTLSKIHTVTEFKETQEQGIVEANVSFTLDNTDVAGVWRARVSVYDDLNNYERISSQKIVDAGFDPHITILNTSTVDTTPPKLKSLVLSTNEVALLAGQQTLTATATFFDPSGMGAGYISLVSPDGGKDKIENIESWQKTTEKDVYSTTIEFTLSQEDKAGVWYVRSWWVLDGNDNRFDRTKPNDIVALGANPYVFFNVEQSDIKDLNIDTTAKSFEGTINDSIEIKLSLKELVGQALPEAFSIDVISDDNTSVLFSSVSGNSTTQCTLVNGNGTCNILVPAETLDADVAFNITPRTLSSASVQFRLVSDVPELIFNNNVADVTVTGIEPITYTVQFLDWDGTVLSTQEVAAGKNAIPPEQAMIREGHTFKGWDRAMSKIVTDTVITAQYEVNKYTVTYLDWNGSTLFSEQVAYGTDAKGPTNNPDREGYTFIGWSGQSKEIKSESVLTAQYEINTYTVTFKDWDGTILSDVIVNYGAAVPALATHPVREGYTFIGWDVALTNITGNTVATAQYSINEYIVVFKDWDGTILSDVIVNYGSAVPAPLIHPVREGYTFVGWDVALTNITGNTVATAQYSINEYIVVFKDWDGKELENQRVSHGLAAVPPVNPSREGYTFSQWSQPFDEVTTALIITAQYTKLAEVVLKPNSGGEKPSSSGTFGFGVYMMSLLMLALVRRINSNN</sequence>
<feature type="signal peptide" evidence="2">
    <location>
        <begin position="1"/>
        <end position="25"/>
    </location>
</feature>
<evidence type="ECO:0000256" key="1">
    <source>
        <dbReference type="ARBA" id="ARBA00004196"/>
    </source>
</evidence>
<organism evidence="3 5">
    <name type="scientific">Pseudoalteromonas holothuriae</name>
    <dbReference type="NCBI Taxonomy" id="2963714"/>
    <lineage>
        <taxon>Bacteria</taxon>
        <taxon>Pseudomonadati</taxon>
        <taxon>Pseudomonadota</taxon>
        <taxon>Gammaproteobacteria</taxon>
        <taxon>Alteromonadales</taxon>
        <taxon>Pseudoalteromonadaceae</taxon>
        <taxon>Pseudoalteromonas</taxon>
    </lineage>
</organism>
<dbReference type="Proteomes" id="UP001152485">
    <property type="component" value="Unassembled WGS sequence"/>
</dbReference>
<dbReference type="EMBL" id="CAMAPC010000003">
    <property type="protein sequence ID" value="CAH9053772.1"/>
    <property type="molecule type" value="Genomic_DNA"/>
</dbReference>
<dbReference type="Gene3D" id="2.60.40.4270">
    <property type="entry name" value="Listeria-Bacteroides repeat domain"/>
    <property type="match status" value="3"/>
</dbReference>
<dbReference type="AlphaFoldDB" id="A0A9W4QUF9"/>
<keyword evidence="5" id="KW-1185">Reference proteome</keyword>
<feature type="chain" id="PRO_5040912383" description="Cell wall-binding protein" evidence="2">
    <location>
        <begin position="26"/>
        <end position="946"/>
    </location>
</feature>
<keyword evidence="2" id="KW-0732">Signal</keyword>